<keyword evidence="6" id="KW-0851">Voltage-gated channel</keyword>
<accession>A0A3B1C3U1</accession>
<dbReference type="GO" id="GO:0001508">
    <property type="term" value="P:action potential"/>
    <property type="evidence" value="ECO:0007669"/>
    <property type="project" value="TreeGrafter"/>
</dbReference>
<evidence type="ECO:0000256" key="4">
    <source>
        <dbReference type="ARBA" id="ARBA00022692"/>
    </source>
</evidence>
<evidence type="ECO:0000256" key="8">
    <source>
        <dbReference type="ARBA" id="ARBA00022989"/>
    </source>
</evidence>
<feature type="transmembrane region" description="Helical" evidence="12">
    <location>
        <begin position="182"/>
        <end position="203"/>
    </location>
</feature>
<dbReference type="InterPro" id="IPR005821">
    <property type="entry name" value="Ion_trans_dom"/>
</dbReference>
<gene>
    <name evidence="14" type="ORF">MNBD_NITROSPINAE02-239</name>
</gene>
<evidence type="ECO:0000256" key="3">
    <source>
        <dbReference type="ARBA" id="ARBA00022538"/>
    </source>
</evidence>
<evidence type="ECO:0000256" key="7">
    <source>
        <dbReference type="ARBA" id="ARBA00022958"/>
    </source>
</evidence>
<dbReference type="Gene3D" id="1.10.287.70">
    <property type="match status" value="1"/>
</dbReference>
<evidence type="ECO:0000256" key="2">
    <source>
        <dbReference type="ARBA" id="ARBA00022448"/>
    </source>
</evidence>
<evidence type="ECO:0000256" key="1">
    <source>
        <dbReference type="ARBA" id="ARBA00004141"/>
    </source>
</evidence>
<dbReference type="GO" id="GO:0008076">
    <property type="term" value="C:voltage-gated potassium channel complex"/>
    <property type="evidence" value="ECO:0007669"/>
    <property type="project" value="InterPro"/>
</dbReference>
<evidence type="ECO:0000256" key="5">
    <source>
        <dbReference type="ARBA" id="ARBA00022826"/>
    </source>
</evidence>
<keyword evidence="9" id="KW-0406">Ion transport</keyword>
<dbReference type="Pfam" id="PF00520">
    <property type="entry name" value="Ion_trans"/>
    <property type="match status" value="1"/>
</dbReference>
<keyword evidence="11 14" id="KW-0407">Ion channel</keyword>
<dbReference type="GO" id="GO:0005249">
    <property type="term" value="F:voltage-gated potassium channel activity"/>
    <property type="evidence" value="ECO:0007669"/>
    <property type="project" value="InterPro"/>
</dbReference>
<comment type="subcellular location">
    <subcellularLocation>
        <location evidence="1">Membrane</location>
        <topology evidence="1">Multi-pass membrane protein</topology>
    </subcellularLocation>
</comment>
<proteinExistence type="predicted"/>
<feature type="domain" description="Ion transport" evidence="13">
    <location>
        <begin position="20"/>
        <end position="242"/>
    </location>
</feature>
<evidence type="ECO:0000256" key="12">
    <source>
        <dbReference type="SAM" id="Phobius"/>
    </source>
</evidence>
<sequence>MKVKIFEVLEGTSEHKKLSSYFTFCIMTLILLSAVAIALETVEPYREEYGGAFYLFEVFSVAIFTTEYILRVWGCTVDERYSHPIKGRIRFMLTPMAMIDLLAVAPFFLSFFVTDLRFVRVLRLLRIFRVVKLVRYSKALHTFAVVAKDKKEELIIVGALGAILIFLASTLMYFVEHEAQPVVFASIPHAMWWAVSTLTTVGYGDVTPITGLGKVLGAVISIIGIGMFALPAGILGSAFVEEFEMRRGMFKKCPHCDKIISDRRKEDRAYDNKK</sequence>
<feature type="transmembrane region" description="Helical" evidence="12">
    <location>
        <begin position="91"/>
        <end position="113"/>
    </location>
</feature>
<evidence type="ECO:0000313" key="14">
    <source>
        <dbReference type="EMBL" id="VAX24839.1"/>
    </source>
</evidence>
<keyword evidence="3" id="KW-0633">Potassium transport</keyword>
<keyword evidence="4 12" id="KW-0812">Transmembrane</keyword>
<dbReference type="InterPro" id="IPR028325">
    <property type="entry name" value="VG_K_chnl"/>
</dbReference>
<dbReference type="PRINTS" id="PR00169">
    <property type="entry name" value="KCHANNEL"/>
</dbReference>
<keyword evidence="7" id="KW-0630">Potassium</keyword>
<reference evidence="14" key="1">
    <citation type="submission" date="2018-06" db="EMBL/GenBank/DDBJ databases">
        <authorList>
            <person name="Zhirakovskaya E."/>
        </authorList>
    </citation>
    <scope>NUCLEOTIDE SEQUENCE</scope>
</reference>
<dbReference type="InterPro" id="IPR027359">
    <property type="entry name" value="Volt_channel_dom_sf"/>
</dbReference>
<keyword evidence="5" id="KW-0631">Potassium channel</keyword>
<evidence type="ECO:0000256" key="11">
    <source>
        <dbReference type="ARBA" id="ARBA00023303"/>
    </source>
</evidence>
<protein>
    <submittedName>
        <fullName evidence="14">Potassium voltage-gated channel subfamily KQT possible potassium channel, VIC family</fullName>
    </submittedName>
</protein>
<feature type="transmembrane region" description="Helical" evidence="12">
    <location>
        <begin position="154"/>
        <end position="175"/>
    </location>
</feature>
<dbReference type="EMBL" id="UOGE01000097">
    <property type="protein sequence ID" value="VAX24839.1"/>
    <property type="molecule type" value="Genomic_DNA"/>
</dbReference>
<evidence type="ECO:0000256" key="9">
    <source>
        <dbReference type="ARBA" id="ARBA00023065"/>
    </source>
</evidence>
<dbReference type="SUPFAM" id="SSF81324">
    <property type="entry name" value="Voltage-gated potassium channels"/>
    <property type="match status" value="1"/>
</dbReference>
<dbReference type="PANTHER" id="PTHR11537">
    <property type="entry name" value="VOLTAGE-GATED POTASSIUM CHANNEL"/>
    <property type="match status" value="1"/>
</dbReference>
<evidence type="ECO:0000256" key="10">
    <source>
        <dbReference type="ARBA" id="ARBA00023136"/>
    </source>
</evidence>
<feature type="transmembrane region" description="Helical" evidence="12">
    <location>
        <begin position="21"/>
        <end position="39"/>
    </location>
</feature>
<keyword evidence="8 12" id="KW-1133">Transmembrane helix</keyword>
<feature type="transmembrane region" description="Helical" evidence="12">
    <location>
        <begin position="51"/>
        <end position="70"/>
    </location>
</feature>
<evidence type="ECO:0000256" key="6">
    <source>
        <dbReference type="ARBA" id="ARBA00022882"/>
    </source>
</evidence>
<dbReference type="PANTHER" id="PTHR11537:SF254">
    <property type="entry name" value="POTASSIUM VOLTAGE-GATED CHANNEL PROTEIN SHAB"/>
    <property type="match status" value="1"/>
</dbReference>
<dbReference type="Gene3D" id="1.20.120.350">
    <property type="entry name" value="Voltage-gated potassium channels. Chain C"/>
    <property type="match status" value="1"/>
</dbReference>
<keyword evidence="10 12" id="KW-0472">Membrane</keyword>
<name>A0A3B1C3U1_9ZZZZ</name>
<evidence type="ECO:0000259" key="13">
    <source>
        <dbReference type="Pfam" id="PF00520"/>
    </source>
</evidence>
<feature type="transmembrane region" description="Helical" evidence="12">
    <location>
        <begin position="215"/>
        <end position="240"/>
    </location>
</feature>
<dbReference type="AlphaFoldDB" id="A0A3B1C3U1"/>
<organism evidence="14">
    <name type="scientific">hydrothermal vent metagenome</name>
    <dbReference type="NCBI Taxonomy" id="652676"/>
    <lineage>
        <taxon>unclassified sequences</taxon>
        <taxon>metagenomes</taxon>
        <taxon>ecological metagenomes</taxon>
    </lineage>
</organism>
<keyword evidence="2" id="KW-0813">Transport</keyword>